<keyword evidence="11" id="KW-0067">ATP-binding</keyword>
<dbReference type="CDD" id="cd00088">
    <property type="entry name" value="HPT"/>
    <property type="match status" value="1"/>
</dbReference>
<dbReference type="Pfam" id="PF02895">
    <property type="entry name" value="H-kinase_dim"/>
    <property type="match status" value="1"/>
</dbReference>
<dbReference type="Gene3D" id="1.20.120.160">
    <property type="entry name" value="HPT domain"/>
    <property type="match status" value="1"/>
</dbReference>
<evidence type="ECO:0000256" key="8">
    <source>
        <dbReference type="ARBA" id="ARBA00022679"/>
    </source>
</evidence>
<dbReference type="SMART" id="SM00073">
    <property type="entry name" value="HPT"/>
    <property type="match status" value="1"/>
</dbReference>
<dbReference type="PROSITE" id="PS50851">
    <property type="entry name" value="CHEW"/>
    <property type="match status" value="1"/>
</dbReference>
<dbReference type="SUPFAM" id="SSF55052">
    <property type="entry name" value="CheY-binding domain of CheA"/>
    <property type="match status" value="1"/>
</dbReference>
<evidence type="ECO:0000259" key="16">
    <source>
        <dbReference type="PROSITE" id="PS50851"/>
    </source>
</evidence>
<keyword evidence="12" id="KW-0902">Two-component regulatory system</keyword>
<dbReference type="CDD" id="cd16916">
    <property type="entry name" value="HATPase_CheA-like"/>
    <property type="match status" value="1"/>
</dbReference>
<dbReference type="InterPro" id="IPR037052">
    <property type="entry name" value="CheA-like_P2_sf"/>
</dbReference>
<name>A0A7C5Z490_9FIRM</name>
<dbReference type="InterPro" id="IPR035891">
    <property type="entry name" value="CheY-binding_CheA"/>
</dbReference>
<evidence type="ECO:0000256" key="5">
    <source>
        <dbReference type="ARBA" id="ARBA00022490"/>
    </source>
</evidence>
<keyword evidence="7 14" id="KW-0597">Phosphoprotein</keyword>
<dbReference type="PROSITE" id="PS50894">
    <property type="entry name" value="HPT"/>
    <property type="match status" value="1"/>
</dbReference>
<evidence type="ECO:0000256" key="10">
    <source>
        <dbReference type="ARBA" id="ARBA00022777"/>
    </source>
</evidence>
<dbReference type="EMBL" id="DRUZ01000055">
    <property type="protein sequence ID" value="HHS01756.1"/>
    <property type="molecule type" value="Genomic_DNA"/>
</dbReference>
<dbReference type="InterPro" id="IPR036890">
    <property type="entry name" value="HATPase_C_sf"/>
</dbReference>
<dbReference type="InterPro" id="IPR051315">
    <property type="entry name" value="Bact_Chemotaxis_CheA"/>
</dbReference>
<evidence type="ECO:0000256" key="1">
    <source>
        <dbReference type="ARBA" id="ARBA00000085"/>
    </source>
</evidence>
<keyword evidence="9" id="KW-0547">Nucleotide-binding</keyword>
<dbReference type="GO" id="GO:0006935">
    <property type="term" value="P:chemotaxis"/>
    <property type="evidence" value="ECO:0007669"/>
    <property type="project" value="UniProtKB-KW"/>
</dbReference>
<evidence type="ECO:0000256" key="2">
    <source>
        <dbReference type="ARBA" id="ARBA00004496"/>
    </source>
</evidence>
<evidence type="ECO:0000256" key="9">
    <source>
        <dbReference type="ARBA" id="ARBA00022741"/>
    </source>
</evidence>
<dbReference type="FunFam" id="3.30.565.10:FF:000016">
    <property type="entry name" value="Chemotaxis protein CheA, putative"/>
    <property type="match status" value="1"/>
</dbReference>
<dbReference type="SMART" id="SM00260">
    <property type="entry name" value="CheW"/>
    <property type="match status" value="1"/>
</dbReference>
<dbReference type="PROSITE" id="PS50109">
    <property type="entry name" value="HIS_KIN"/>
    <property type="match status" value="1"/>
</dbReference>
<evidence type="ECO:0000256" key="3">
    <source>
        <dbReference type="ARBA" id="ARBA00012438"/>
    </source>
</evidence>
<keyword evidence="8" id="KW-0808">Transferase</keyword>
<dbReference type="InterPro" id="IPR037006">
    <property type="entry name" value="CheA-like_homodim_sf"/>
</dbReference>
<proteinExistence type="predicted"/>
<dbReference type="InterPro" id="IPR004105">
    <property type="entry name" value="CheA-like_dim"/>
</dbReference>
<dbReference type="InterPro" id="IPR036641">
    <property type="entry name" value="HPT_dom_sf"/>
</dbReference>
<dbReference type="PANTHER" id="PTHR43395">
    <property type="entry name" value="SENSOR HISTIDINE KINASE CHEA"/>
    <property type="match status" value="1"/>
</dbReference>
<keyword evidence="10" id="KW-0418">Kinase</keyword>
<comment type="caution">
    <text evidence="18">The sequence shown here is derived from an EMBL/GenBank/DDBJ whole genome shotgun (WGS) entry which is preliminary data.</text>
</comment>
<dbReference type="InterPro" id="IPR004358">
    <property type="entry name" value="Sig_transdc_His_kin-like_C"/>
</dbReference>
<evidence type="ECO:0000259" key="15">
    <source>
        <dbReference type="PROSITE" id="PS50109"/>
    </source>
</evidence>
<keyword evidence="5" id="KW-0963">Cytoplasm</keyword>
<dbReference type="Gene3D" id="3.30.70.1110">
    <property type="entry name" value="Histidine kinase CheA-like, P2 response regulator-binding domain"/>
    <property type="match status" value="1"/>
</dbReference>
<dbReference type="Pfam" id="PF02518">
    <property type="entry name" value="HATPase_c"/>
    <property type="match status" value="1"/>
</dbReference>
<dbReference type="SUPFAM" id="SSF55874">
    <property type="entry name" value="ATPase domain of HSP90 chaperone/DNA topoisomerase II/histidine kinase"/>
    <property type="match status" value="1"/>
</dbReference>
<evidence type="ECO:0000256" key="4">
    <source>
        <dbReference type="ARBA" id="ARBA00021495"/>
    </source>
</evidence>
<feature type="domain" description="HPt" evidence="17">
    <location>
        <begin position="2"/>
        <end position="109"/>
    </location>
</feature>
<dbReference type="SUPFAM" id="SSF47226">
    <property type="entry name" value="Histidine-containing phosphotransfer domain, HPT domain"/>
    <property type="match status" value="1"/>
</dbReference>
<evidence type="ECO:0000256" key="7">
    <source>
        <dbReference type="ARBA" id="ARBA00022553"/>
    </source>
</evidence>
<dbReference type="InterPro" id="IPR008207">
    <property type="entry name" value="Sig_transdc_His_kin_Hpt_dom"/>
</dbReference>
<dbReference type="SMART" id="SM01231">
    <property type="entry name" value="H-kinase_dim"/>
    <property type="match status" value="1"/>
</dbReference>
<dbReference type="EC" id="2.7.13.3" evidence="3"/>
<dbReference type="InterPro" id="IPR010808">
    <property type="entry name" value="CheA_P2-bd"/>
</dbReference>
<protein>
    <recommendedName>
        <fullName evidence="4">Chemotaxis protein CheA</fullName>
        <ecNumber evidence="3">2.7.13.3</ecNumber>
    </recommendedName>
</protein>
<gene>
    <name evidence="18" type="ORF">ENL71_04390</name>
</gene>
<dbReference type="PANTHER" id="PTHR43395:SF10">
    <property type="entry name" value="CHEMOTAXIS PROTEIN CHEA"/>
    <property type="match status" value="1"/>
</dbReference>
<dbReference type="AlphaFoldDB" id="A0A7C5Z490"/>
<dbReference type="GO" id="GO:0000155">
    <property type="term" value="F:phosphorelay sensor kinase activity"/>
    <property type="evidence" value="ECO:0007669"/>
    <property type="project" value="InterPro"/>
</dbReference>
<dbReference type="InterPro" id="IPR036061">
    <property type="entry name" value="CheW-like_dom_sf"/>
</dbReference>
<keyword evidence="6" id="KW-0145">Chemotaxis</keyword>
<dbReference type="InterPro" id="IPR005467">
    <property type="entry name" value="His_kinase_dom"/>
</dbReference>
<feature type="domain" description="CheW-like" evidence="16">
    <location>
        <begin position="501"/>
        <end position="633"/>
    </location>
</feature>
<dbReference type="Gene3D" id="3.30.565.10">
    <property type="entry name" value="Histidine kinase-like ATPase, C-terminal domain"/>
    <property type="match status" value="1"/>
</dbReference>
<dbReference type="Pfam" id="PF01627">
    <property type="entry name" value="Hpt"/>
    <property type="match status" value="1"/>
</dbReference>
<dbReference type="PRINTS" id="PR00344">
    <property type="entry name" value="BCTRLSENSOR"/>
</dbReference>
<dbReference type="Pfam" id="PF07194">
    <property type="entry name" value="P2"/>
    <property type="match status" value="1"/>
</dbReference>
<feature type="domain" description="Histidine kinase" evidence="15">
    <location>
        <begin position="298"/>
        <end position="499"/>
    </location>
</feature>
<evidence type="ECO:0000256" key="14">
    <source>
        <dbReference type="PROSITE-ProRule" id="PRU00110"/>
    </source>
</evidence>
<dbReference type="InterPro" id="IPR002545">
    <property type="entry name" value="CheW-lke_dom"/>
</dbReference>
<dbReference type="InterPro" id="IPR036097">
    <property type="entry name" value="HisK_dim/P_sf"/>
</dbReference>
<sequence>MNEIQKDPMFEIFISEAKEIVNSLERTFIDLKENNISLDAVASEALRLFHTLKGSSAMMGFNNLSKVCHKAEDIFVGVRDRKMIPKDLDEFILNMLRLVDFLNCQIGCLEGSEKSASNDNIEDILTELSKSLHEFVDDVNKKETRYCIKLFFEEGWEMENLRAFLIVQNLKNYVKILEYQPSDIENNMQSAEKIKKDGFLIVIETPMKKEDVLKLFENFAWIKNIKLNETLEKSVQDKEEYSNQSYINYTNKLINVNIEKVDKLIDLIGEMVITFSMIVQHPEIKGDENSGIKNLTIQMSKLIRELQEVAMSMRMLPLSSTFQRLKRIIVEMSTKLQKPVEVYISGEETELDKVLIEHITDPLIHIVRNAIDHGIESQSERLQKGKSKVGNIYINAKNSGSEVIISIQDDGKGIDKEKIIKKALEKELISSADDISENELFDLIFLPGFSTKEETTEYSGRGVGLDVVKNSIQKIGGKIVIESSKDVGTKFTIKIPLTLAIIDGMLIDVNGNIFVLPLNSIVETFRLEKTQIISENGVPLIYRRGLCFNIVDLNRIFFTGNMLSEVKQYYLGILVTNGEKSAVLLVDNMISQQQIVIKTLPAILKKIKGISGCTLLGSGQIAFILDIDSLLER</sequence>
<evidence type="ECO:0000256" key="13">
    <source>
        <dbReference type="ARBA" id="ARBA00035100"/>
    </source>
</evidence>
<dbReference type="GO" id="GO:0005524">
    <property type="term" value="F:ATP binding"/>
    <property type="evidence" value="ECO:0007669"/>
    <property type="project" value="UniProtKB-KW"/>
</dbReference>
<comment type="subcellular location">
    <subcellularLocation>
        <location evidence="2">Cytoplasm</location>
    </subcellularLocation>
</comment>
<dbReference type="SMART" id="SM00387">
    <property type="entry name" value="HATPase_c"/>
    <property type="match status" value="1"/>
</dbReference>
<evidence type="ECO:0000256" key="6">
    <source>
        <dbReference type="ARBA" id="ARBA00022500"/>
    </source>
</evidence>
<evidence type="ECO:0000313" key="18">
    <source>
        <dbReference type="EMBL" id="HHS01756.1"/>
    </source>
</evidence>
<dbReference type="SUPFAM" id="SSF47384">
    <property type="entry name" value="Homodimeric domain of signal transducing histidine kinase"/>
    <property type="match status" value="1"/>
</dbReference>
<feature type="modified residue" description="Phosphohistidine" evidence="14">
    <location>
        <position position="50"/>
    </location>
</feature>
<evidence type="ECO:0000259" key="17">
    <source>
        <dbReference type="PROSITE" id="PS50894"/>
    </source>
</evidence>
<dbReference type="Gene3D" id="1.10.287.560">
    <property type="entry name" value="Histidine kinase CheA-like, homodimeric domain"/>
    <property type="match status" value="1"/>
</dbReference>
<reference evidence="18" key="1">
    <citation type="journal article" date="2020" name="mSystems">
        <title>Genome- and Community-Level Interaction Insights into Carbon Utilization and Element Cycling Functions of Hydrothermarchaeota in Hydrothermal Sediment.</title>
        <authorList>
            <person name="Zhou Z."/>
            <person name="Liu Y."/>
            <person name="Xu W."/>
            <person name="Pan J."/>
            <person name="Luo Z.H."/>
            <person name="Li M."/>
        </authorList>
    </citation>
    <scope>NUCLEOTIDE SEQUENCE [LARGE SCALE GENOMIC DNA]</scope>
    <source>
        <strain evidence="18">SpSt-102</strain>
    </source>
</reference>
<dbReference type="GO" id="GO:0005737">
    <property type="term" value="C:cytoplasm"/>
    <property type="evidence" value="ECO:0007669"/>
    <property type="project" value="UniProtKB-SubCell"/>
</dbReference>
<dbReference type="SUPFAM" id="SSF50341">
    <property type="entry name" value="CheW-like"/>
    <property type="match status" value="1"/>
</dbReference>
<dbReference type="InterPro" id="IPR003594">
    <property type="entry name" value="HATPase_dom"/>
</dbReference>
<dbReference type="Pfam" id="PF01584">
    <property type="entry name" value="CheW"/>
    <property type="match status" value="1"/>
</dbReference>
<comment type="catalytic activity">
    <reaction evidence="1">
        <text>ATP + protein L-histidine = ADP + protein N-phospho-L-histidine.</text>
        <dbReference type="EC" id="2.7.13.3"/>
    </reaction>
</comment>
<dbReference type="Gene3D" id="2.30.30.40">
    <property type="entry name" value="SH3 Domains"/>
    <property type="match status" value="1"/>
</dbReference>
<organism evidence="18">
    <name type="scientific">Caldicellulosiruptor owensensis</name>
    <dbReference type="NCBI Taxonomy" id="55205"/>
    <lineage>
        <taxon>Bacteria</taxon>
        <taxon>Bacillati</taxon>
        <taxon>Bacillota</taxon>
        <taxon>Bacillota incertae sedis</taxon>
        <taxon>Caldicellulosiruptorales</taxon>
        <taxon>Caldicellulosiruptoraceae</taxon>
        <taxon>Caldicellulosiruptor</taxon>
    </lineage>
</organism>
<comment type="function">
    <text evidence="13">Involved in the transmission of sensory signals from the chemoreceptors to the flagellar motors. CheA is autophosphorylated; it can transfer its phosphate group to either CheB or CheY.</text>
</comment>
<evidence type="ECO:0000256" key="11">
    <source>
        <dbReference type="ARBA" id="ARBA00022840"/>
    </source>
</evidence>
<accession>A0A7C5Z490</accession>
<evidence type="ECO:0000256" key="12">
    <source>
        <dbReference type="ARBA" id="ARBA00023012"/>
    </source>
</evidence>